<evidence type="ECO:0000256" key="1">
    <source>
        <dbReference type="ARBA" id="ARBA00004123"/>
    </source>
</evidence>
<dbReference type="PANTHER" id="PTHR32166">
    <property type="entry name" value="OSJNBA0013A04.12 PROTEIN"/>
    <property type="match status" value="1"/>
</dbReference>
<dbReference type="PROSITE" id="PS50808">
    <property type="entry name" value="ZF_BED"/>
    <property type="match status" value="1"/>
</dbReference>
<gene>
    <name evidence="10" type="ORF">RGQ29_017566</name>
</gene>
<reference evidence="10 11" key="1">
    <citation type="journal article" date="2023" name="G3 (Bethesda)">
        <title>A haplotype-resolved chromosome-scale genome for Quercus rubra L. provides insights into the genetics of adaptive traits for red oak species.</title>
        <authorList>
            <person name="Kapoor B."/>
            <person name="Jenkins J."/>
            <person name="Schmutz J."/>
            <person name="Zhebentyayeva T."/>
            <person name="Kuelheim C."/>
            <person name="Coggeshall M."/>
            <person name="Heim C."/>
            <person name="Lasky J.R."/>
            <person name="Leites L."/>
            <person name="Islam-Faridi N."/>
            <person name="Romero-Severson J."/>
            <person name="DeLeo V.L."/>
            <person name="Lucas S.M."/>
            <person name="Lazic D."/>
            <person name="Gailing O."/>
            <person name="Carlson J."/>
            <person name="Staton M."/>
        </authorList>
    </citation>
    <scope>NUCLEOTIDE SEQUENCE [LARGE SCALE GENOMIC DNA]</scope>
    <source>
        <strain evidence="10">Pseudo-F2</strain>
    </source>
</reference>
<dbReference type="InterPro" id="IPR007021">
    <property type="entry name" value="DUF659"/>
</dbReference>
<evidence type="ECO:0000256" key="7">
    <source>
        <dbReference type="PROSITE-ProRule" id="PRU00027"/>
    </source>
</evidence>
<proteinExistence type="predicted"/>
<feature type="compositionally biased region" description="Basic and acidic residues" evidence="8">
    <location>
        <begin position="504"/>
        <end position="513"/>
    </location>
</feature>
<feature type="domain" description="BED-type" evidence="9">
    <location>
        <begin position="17"/>
        <end position="71"/>
    </location>
</feature>
<keyword evidence="6" id="KW-0539">Nucleus</keyword>
<keyword evidence="2" id="KW-0479">Metal-binding</keyword>
<dbReference type="GO" id="GO:0046983">
    <property type="term" value="F:protein dimerization activity"/>
    <property type="evidence" value="ECO:0007669"/>
    <property type="project" value="InterPro"/>
</dbReference>
<dbReference type="InterPro" id="IPR003656">
    <property type="entry name" value="Znf_BED"/>
</dbReference>
<keyword evidence="5" id="KW-0238">DNA-binding</keyword>
<accession>A0AAN7IXX3</accession>
<dbReference type="SUPFAM" id="SSF53098">
    <property type="entry name" value="Ribonuclease H-like"/>
    <property type="match status" value="1"/>
</dbReference>
<dbReference type="Pfam" id="PF04937">
    <property type="entry name" value="DUF659"/>
    <property type="match status" value="1"/>
</dbReference>
<dbReference type="PANTHER" id="PTHR32166:SF122">
    <property type="entry name" value="OS09G0499600 PROTEIN"/>
    <property type="match status" value="1"/>
</dbReference>
<feature type="compositionally biased region" description="Acidic residues" evidence="8">
    <location>
        <begin position="478"/>
        <end position="488"/>
    </location>
</feature>
<protein>
    <recommendedName>
        <fullName evidence="9">BED-type domain-containing protein</fullName>
    </recommendedName>
</protein>
<feature type="compositionally biased region" description="Basic residues" evidence="8">
    <location>
        <begin position="1"/>
        <end position="13"/>
    </location>
</feature>
<evidence type="ECO:0000256" key="8">
    <source>
        <dbReference type="SAM" id="MobiDB-lite"/>
    </source>
</evidence>
<evidence type="ECO:0000256" key="2">
    <source>
        <dbReference type="ARBA" id="ARBA00022723"/>
    </source>
</evidence>
<sequence length="558" mass="64235">MSTLARKKIKRKNAPGNRSDLGWEHGVEVGSRQVQCNYCEEIHSGGIYRLKHHLARTRKNILACPSVPEKVREKFVALLWYTIEEEDDGSDHELAEVQQLHSSKGRGRHIGSMDKFPPSYHEIRETCLKKEVDFTQQMLEEYRVEWKKTSCSIMSNGCCSDKKRRSICNFLVNSPKGTIFLYSIDTSDISKTAEKVCQVLDEVVDRVGEENVVQLDHKYTIAKGKTITMCIYSRAMLLNWLRDFTKGRELIRPTATRFATSYLTLSCLNEFKGELMTMFSSEQWRCSKFAKTKEGKRIHAIAAIPLLKVLRMVDSNIPPMGFIYLDMEKAKEEIQKNFNNVQKSLFFNIISTVLNSKGLFGIEVAILARNTKQPIEWWDSYGDDCLELKNFAIRILSLTCSSSDCERNWSAFEMVHSKRRNRLHQKKMNDLVFVMYNLKIKEKRAKPLSTKKEIGLENLSSNDEWLAADSVDSKDDSADFDEDNEGDDEVSRVVAKGKSVLVHDVSDEYHENDDGSNDDDSDRPPPRFERVRDFDDYTMDVDTRKDIDDAMGYNNDSD</sequence>
<dbReference type="GO" id="GO:0005634">
    <property type="term" value="C:nucleus"/>
    <property type="evidence" value="ECO:0007669"/>
    <property type="project" value="UniProtKB-SubCell"/>
</dbReference>
<evidence type="ECO:0000256" key="5">
    <source>
        <dbReference type="ARBA" id="ARBA00023125"/>
    </source>
</evidence>
<feature type="compositionally biased region" description="Basic and acidic residues" evidence="8">
    <location>
        <begin position="522"/>
        <end position="548"/>
    </location>
</feature>
<name>A0AAN7IXX3_QUERU</name>
<keyword evidence="11" id="KW-1185">Reference proteome</keyword>
<keyword evidence="3 7" id="KW-0863">Zinc-finger</keyword>
<evidence type="ECO:0000256" key="6">
    <source>
        <dbReference type="ARBA" id="ARBA00023242"/>
    </source>
</evidence>
<evidence type="ECO:0000313" key="11">
    <source>
        <dbReference type="Proteomes" id="UP001324115"/>
    </source>
</evidence>
<comment type="subcellular location">
    <subcellularLocation>
        <location evidence="1">Nucleus</location>
    </subcellularLocation>
</comment>
<feature type="region of interest" description="Disordered" evidence="8">
    <location>
        <begin position="472"/>
        <end position="558"/>
    </location>
</feature>
<dbReference type="Proteomes" id="UP001324115">
    <property type="component" value="Unassembled WGS sequence"/>
</dbReference>
<feature type="region of interest" description="Disordered" evidence="8">
    <location>
        <begin position="1"/>
        <end position="22"/>
    </location>
</feature>
<dbReference type="InterPro" id="IPR012337">
    <property type="entry name" value="RNaseH-like_sf"/>
</dbReference>
<evidence type="ECO:0000256" key="3">
    <source>
        <dbReference type="ARBA" id="ARBA00022771"/>
    </source>
</evidence>
<organism evidence="10 11">
    <name type="scientific">Quercus rubra</name>
    <name type="common">Northern red oak</name>
    <name type="synonym">Quercus borealis</name>
    <dbReference type="NCBI Taxonomy" id="3512"/>
    <lineage>
        <taxon>Eukaryota</taxon>
        <taxon>Viridiplantae</taxon>
        <taxon>Streptophyta</taxon>
        <taxon>Embryophyta</taxon>
        <taxon>Tracheophyta</taxon>
        <taxon>Spermatophyta</taxon>
        <taxon>Magnoliopsida</taxon>
        <taxon>eudicotyledons</taxon>
        <taxon>Gunneridae</taxon>
        <taxon>Pentapetalae</taxon>
        <taxon>rosids</taxon>
        <taxon>fabids</taxon>
        <taxon>Fagales</taxon>
        <taxon>Fagaceae</taxon>
        <taxon>Quercus</taxon>
    </lineage>
</organism>
<comment type="caution">
    <text evidence="10">The sequence shown here is derived from an EMBL/GenBank/DDBJ whole genome shotgun (WGS) entry which is preliminary data.</text>
</comment>
<evidence type="ECO:0000313" key="10">
    <source>
        <dbReference type="EMBL" id="KAK4593499.1"/>
    </source>
</evidence>
<dbReference type="AlphaFoldDB" id="A0AAN7IXX3"/>
<dbReference type="Pfam" id="PF05699">
    <property type="entry name" value="Dimer_Tnp_hAT"/>
    <property type="match status" value="1"/>
</dbReference>
<evidence type="ECO:0000256" key="4">
    <source>
        <dbReference type="ARBA" id="ARBA00022833"/>
    </source>
</evidence>
<dbReference type="GO" id="GO:0008270">
    <property type="term" value="F:zinc ion binding"/>
    <property type="evidence" value="ECO:0007669"/>
    <property type="project" value="UniProtKB-KW"/>
</dbReference>
<dbReference type="GO" id="GO:0003677">
    <property type="term" value="F:DNA binding"/>
    <property type="evidence" value="ECO:0007669"/>
    <property type="project" value="UniProtKB-KW"/>
</dbReference>
<evidence type="ECO:0000259" key="9">
    <source>
        <dbReference type="PROSITE" id="PS50808"/>
    </source>
</evidence>
<dbReference type="EMBL" id="JAXUIC010000004">
    <property type="protein sequence ID" value="KAK4593499.1"/>
    <property type="molecule type" value="Genomic_DNA"/>
</dbReference>
<keyword evidence="4" id="KW-0862">Zinc</keyword>
<dbReference type="InterPro" id="IPR008906">
    <property type="entry name" value="HATC_C_dom"/>
</dbReference>